<name>A0A4P7QET2_9CORY</name>
<dbReference type="OrthoDB" id="4422408at2"/>
<dbReference type="EMBL" id="CP039247">
    <property type="protein sequence ID" value="QCB28192.1"/>
    <property type="molecule type" value="Genomic_DNA"/>
</dbReference>
<proteinExistence type="predicted"/>
<dbReference type="Proteomes" id="UP000296352">
    <property type="component" value="Chromosome"/>
</dbReference>
<evidence type="ECO:0000313" key="1">
    <source>
        <dbReference type="EMBL" id="QCB28192.1"/>
    </source>
</evidence>
<keyword evidence="2" id="KW-1185">Reference proteome</keyword>
<sequence length="253" mass="26850">MGITDIFRGKNDKKVATEEADAEVLDHYEIDPDNTDRYTRILLNTLEKAVTVQSPVISKYVDNVKDKNQDASIAEMQEVIDKHFKTIATGTGAGAGAAASIPGIGLFAGVAAIGAESVVFLEAAAWYILASAKLRGVDINDPEARRGLVLMVLSGSKGSAIVDTFVGDLGQNGGSLASAAALTRFSAPTMKNVNSRLARVFIKQATGRLKWAWLSKLMPLGIGAVLGSIANRKLSDRVINHAHEQLPPVPLEA</sequence>
<evidence type="ECO:0000313" key="2">
    <source>
        <dbReference type="Proteomes" id="UP000296352"/>
    </source>
</evidence>
<protein>
    <recommendedName>
        <fullName evidence="3">EcsC protein family protein</fullName>
    </recommendedName>
</protein>
<dbReference type="KEGG" id="cee:CENDO_04510"/>
<gene>
    <name evidence="1" type="ORF">CENDO_04510</name>
</gene>
<accession>A0A4P7QET2</accession>
<evidence type="ECO:0008006" key="3">
    <source>
        <dbReference type="Google" id="ProtNLM"/>
    </source>
</evidence>
<dbReference type="RefSeq" id="WP_136140963.1">
    <property type="nucleotide sequence ID" value="NZ_CP039247.1"/>
</dbReference>
<dbReference type="AlphaFoldDB" id="A0A4P7QET2"/>
<reference evidence="1 2" key="1">
    <citation type="submission" date="2019-04" db="EMBL/GenBank/DDBJ databases">
        <title>Corynebacterium endometrii sp. nov., isolated from the uterus of a cow with endometritis.</title>
        <authorList>
            <person name="Ballas P."/>
            <person name="Ruckert C."/>
            <person name="Wagener K."/>
            <person name="Drillich M."/>
            <person name="Kaempfer P."/>
            <person name="Busse H.-J."/>
            <person name="Ehling-Schulz M."/>
        </authorList>
    </citation>
    <scope>NUCLEOTIDE SEQUENCE [LARGE SCALE GENOMIC DNA]</scope>
    <source>
        <strain evidence="1 2">LMM-1653</strain>
    </source>
</reference>
<organism evidence="1 2">
    <name type="scientific">Corynebacterium endometrii</name>
    <dbReference type="NCBI Taxonomy" id="2488819"/>
    <lineage>
        <taxon>Bacteria</taxon>
        <taxon>Bacillati</taxon>
        <taxon>Actinomycetota</taxon>
        <taxon>Actinomycetes</taxon>
        <taxon>Mycobacteriales</taxon>
        <taxon>Corynebacteriaceae</taxon>
        <taxon>Corynebacterium</taxon>
    </lineage>
</organism>